<evidence type="ECO:0000256" key="2">
    <source>
        <dbReference type="ARBA" id="ARBA00022485"/>
    </source>
</evidence>
<evidence type="ECO:0000313" key="8">
    <source>
        <dbReference type="EMBL" id="MSC64294.1"/>
    </source>
</evidence>
<dbReference type="Pfam" id="PF04055">
    <property type="entry name" value="Radical_SAM"/>
    <property type="match status" value="1"/>
</dbReference>
<feature type="domain" description="Radical SAM core" evidence="7">
    <location>
        <begin position="10"/>
        <end position="237"/>
    </location>
</feature>
<dbReference type="GO" id="GO:0003824">
    <property type="term" value="F:catalytic activity"/>
    <property type="evidence" value="ECO:0007669"/>
    <property type="project" value="InterPro"/>
</dbReference>
<dbReference type="AlphaFoldDB" id="A0A844DVM9"/>
<dbReference type="InterPro" id="IPR050377">
    <property type="entry name" value="Radical_SAM_PqqE_MftC-like"/>
</dbReference>
<dbReference type="GO" id="GO:0046872">
    <property type="term" value="F:metal ion binding"/>
    <property type="evidence" value="ECO:0007669"/>
    <property type="project" value="UniProtKB-KW"/>
</dbReference>
<keyword evidence="2" id="KW-0004">4Fe-4S</keyword>
<dbReference type="SUPFAM" id="SSF102114">
    <property type="entry name" value="Radical SAM enzymes"/>
    <property type="match status" value="1"/>
</dbReference>
<organism evidence="8 9">
    <name type="scientific">Faecalibacterium prausnitzii</name>
    <dbReference type="NCBI Taxonomy" id="853"/>
    <lineage>
        <taxon>Bacteria</taxon>
        <taxon>Bacillati</taxon>
        <taxon>Bacillota</taxon>
        <taxon>Clostridia</taxon>
        <taxon>Eubacteriales</taxon>
        <taxon>Oscillospiraceae</taxon>
        <taxon>Faecalibacterium</taxon>
    </lineage>
</organism>
<dbReference type="SFLD" id="SFLDG01067">
    <property type="entry name" value="SPASM/twitch_domain_containing"/>
    <property type="match status" value="1"/>
</dbReference>
<dbReference type="InterPro" id="IPR058240">
    <property type="entry name" value="rSAM_sf"/>
</dbReference>
<sequence>MYEPIVDKFKYVPESALIELCFKCNLNCKHCGSSLNAYKKSRKGEPLSLTEFYSAIDDLKGLGGKRIGLVGGEPLLYENWEEVAKYASDRNFYVSMISNGMIIDDEMAHKIKKCGIALVALSLDGPETYHNELRGSQMAFKNVLKAIASLKKEGVQVNIITTIMKGNLPLLPEIEKTISTKGVSFWQLQLGIPMGKLSEHMEFVIEPNQLLDVKKFILEAKQRNQIQLTIADSIGYCSQDELIMRNNSSTNGERVYLGCMAGCKAVAIESNGDVKGCLSLQNERFIEGNIRERSLKDIWTDKKSFNYNRNFNSESLGGYCSKCVYANICRGGCTSLAYNTSGHINNNNYCMHIMEQRW</sequence>
<dbReference type="InterPro" id="IPR023885">
    <property type="entry name" value="4Fe4S-binding_SPASM_dom"/>
</dbReference>
<dbReference type="Pfam" id="PF13186">
    <property type="entry name" value="SPASM"/>
    <property type="match status" value="1"/>
</dbReference>
<dbReference type="PROSITE" id="PS51918">
    <property type="entry name" value="RADICAL_SAM"/>
    <property type="match status" value="1"/>
</dbReference>
<dbReference type="PANTHER" id="PTHR11228:SF7">
    <property type="entry name" value="PQQA PEPTIDE CYCLASE"/>
    <property type="match status" value="1"/>
</dbReference>
<dbReference type="InterPro" id="IPR013785">
    <property type="entry name" value="Aldolase_TIM"/>
</dbReference>
<evidence type="ECO:0000256" key="1">
    <source>
        <dbReference type="ARBA" id="ARBA00001966"/>
    </source>
</evidence>
<name>A0A844DVM9_9FIRM</name>
<protein>
    <submittedName>
        <fullName evidence="8">Radical SAM protein</fullName>
    </submittedName>
</protein>
<keyword evidence="6" id="KW-0411">Iron-sulfur</keyword>
<dbReference type="PANTHER" id="PTHR11228">
    <property type="entry name" value="RADICAL SAM DOMAIN PROTEIN"/>
    <property type="match status" value="1"/>
</dbReference>
<keyword evidence="5" id="KW-0408">Iron</keyword>
<keyword evidence="4" id="KW-0479">Metal-binding</keyword>
<evidence type="ECO:0000313" key="9">
    <source>
        <dbReference type="Proteomes" id="UP000461506"/>
    </source>
</evidence>
<dbReference type="NCBIfam" id="TIGR04085">
    <property type="entry name" value="rSAM_more_4Fe4S"/>
    <property type="match status" value="1"/>
</dbReference>
<proteinExistence type="predicted"/>
<evidence type="ECO:0000256" key="4">
    <source>
        <dbReference type="ARBA" id="ARBA00022723"/>
    </source>
</evidence>
<accession>A0A844DVM9</accession>
<dbReference type="InterPro" id="IPR007197">
    <property type="entry name" value="rSAM"/>
</dbReference>
<dbReference type="Gene3D" id="3.20.20.70">
    <property type="entry name" value="Aldolase class I"/>
    <property type="match status" value="1"/>
</dbReference>
<reference evidence="8 9" key="1">
    <citation type="journal article" date="2019" name="Nat. Med.">
        <title>A library of human gut bacterial isolates paired with longitudinal multiomics data enables mechanistic microbiome research.</title>
        <authorList>
            <person name="Poyet M."/>
            <person name="Groussin M."/>
            <person name="Gibbons S.M."/>
            <person name="Avila-Pacheco J."/>
            <person name="Jiang X."/>
            <person name="Kearney S.M."/>
            <person name="Perrotta A.R."/>
            <person name="Berdy B."/>
            <person name="Zhao S."/>
            <person name="Lieberman T.D."/>
            <person name="Swanson P.K."/>
            <person name="Smith M."/>
            <person name="Roesemann S."/>
            <person name="Alexander J.E."/>
            <person name="Rich S.A."/>
            <person name="Livny J."/>
            <person name="Vlamakis H."/>
            <person name="Clish C."/>
            <person name="Bullock K."/>
            <person name="Deik A."/>
            <person name="Scott J."/>
            <person name="Pierce K.A."/>
            <person name="Xavier R.J."/>
            <person name="Alm E.J."/>
        </authorList>
    </citation>
    <scope>NUCLEOTIDE SEQUENCE [LARGE SCALE GENOMIC DNA]</scope>
    <source>
        <strain evidence="8 9">BIOML-A1</strain>
    </source>
</reference>
<dbReference type="GO" id="GO:0051539">
    <property type="term" value="F:4 iron, 4 sulfur cluster binding"/>
    <property type="evidence" value="ECO:0007669"/>
    <property type="project" value="UniProtKB-KW"/>
</dbReference>
<comment type="caution">
    <text evidence="8">The sequence shown here is derived from an EMBL/GenBank/DDBJ whole genome shotgun (WGS) entry which is preliminary data.</text>
</comment>
<dbReference type="InterPro" id="IPR017200">
    <property type="entry name" value="PqqE-like"/>
</dbReference>
<dbReference type="SFLD" id="SFLDS00029">
    <property type="entry name" value="Radical_SAM"/>
    <property type="match status" value="1"/>
</dbReference>
<dbReference type="PIRSF" id="PIRSF037420">
    <property type="entry name" value="PQQ_syn_pqqE"/>
    <property type="match status" value="1"/>
</dbReference>
<evidence type="ECO:0000256" key="6">
    <source>
        <dbReference type="ARBA" id="ARBA00023014"/>
    </source>
</evidence>
<comment type="cofactor">
    <cofactor evidence="1">
        <name>[4Fe-4S] cluster</name>
        <dbReference type="ChEBI" id="CHEBI:49883"/>
    </cofactor>
</comment>
<evidence type="ECO:0000256" key="5">
    <source>
        <dbReference type="ARBA" id="ARBA00023004"/>
    </source>
</evidence>
<dbReference type="EMBL" id="WKQN01000019">
    <property type="protein sequence ID" value="MSC64294.1"/>
    <property type="molecule type" value="Genomic_DNA"/>
</dbReference>
<evidence type="ECO:0000256" key="3">
    <source>
        <dbReference type="ARBA" id="ARBA00022691"/>
    </source>
</evidence>
<dbReference type="RefSeq" id="WP_154277714.1">
    <property type="nucleotide sequence ID" value="NZ_JAHPXK010000006.1"/>
</dbReference>
<dbReference type="CDD" id="cd01335">
    <property type="entry name" value="Radical_SAM"/>
    <property type="match status" value="1"/>
</dbReference>
<dbReference type="Proteomes" id="UP000461506">
    <property type="component" value="Unassembled WGS sequence"/>
</dbReference>
<evidence type="ECO:0000259" key="7">
    <source>
        <dbReference type="PROSITE" id="PS51918"/>
    </source>
</evidence>
<keyword evidence="3" id="KW-0949">S-adenosyl-L-methionine</keyword>
<gene>
    <name evidence="8" type="ORF">GKD95_13395</name>
</gene>
<dbReference type="SFLD" id="SFLDG01386">
    <property type="entry name" value="main_SPASM_domain-containing"/>
    <property type="match status" value="1"/>
</dbReference>